<protein>
    <recommendedName>
        <fullName evidence="2">CARDB domain-containing protein</fullName>
    </recommendedName>
</protein>
<dbReference type="EMBL" id="BARW01004521">
    <property type="protein sequence ID" value="GAI64003.1"/>
    <property type="molecule type" value="Genomic_DNA"/>
</dbReference>
<organism evidence="1">
    <name type="scientific">marine sediment metagenome</name>
    <dbReference type="NCBI Taxonomy" id="412755"/>
    <lineage>
        <taxon>unclassified sequences</taxon>
        <taxon>metagenomes</taxon>
        <taxon>ecological metagenomes</taxon>
    </lineage>
</organism>
<reference evidence="1" key="1">
    <citation type="journal article" date="2014" name="Front. Microbiol.">
        <title>High frequency of phylogenetically diverse reductive dehalogenase-homologous genes in deep subseafloor sedimentary metagenomes.</title>
        <authorList>
            <person name="Kawai M."/>
            <person name="Futagami T."/>
            <person name="Toyoda A."/>
            <person name="Takaki Y."/>
            <person name="Nishi S."/>
            <person name="Hori S."/>
            <person name="Arai W."/>
            <person name="Tsubouchi T."/>
            <person name="Morono Y."/>
            <person name="Uchiyama I."/>
            <person name="Ito T."/>
            <person name="Fujiyama A."/>
            <person name="Inagaki F."/>
            <person name="Takami H."/>
        </authorList>
    </citation>
    <scope>NUCLEOTIDE SEQUENCE</scope>
    <source>
        <strain evidence="1">Expedition CK06-06</strain>
    </source>
</reference>
<gene>
    <name evidence="1" type="ORF">S12H4_10534</name>
</gene>
<evidence type="ECO:0000313" key="1">
    <source>
        <dbReference type="EMBL" id="GAI64003.1"/>
    </source>
</evidence>
<comment type="caution">
    <text evidence="1">The sequence shown here is derived from an EMBL/GenBank/DDBJ whole genome shotgun (WGS) entry which is preliminary data.</text>
</comment>
<accession>X1Q720</accession>
<name>X1Q720_9ZZZZ</name>
<sequence>MLLEAYCMLKFSEVGNSKMALTKGQKTGLGILGTLAAIFGIRQLAKAAPPGEFQVTDLVISPVEVYVGEPVEISAFLTNIGAERATKTVRLEVS</sequence>
<proteinExistence type="predicted"/>
<dbReference type="AlphaFoldDB" id="X1Q720"/>
<evidence type="ECO:0008006" key="2">
    <source>
        <dbReference type="Google" id="ProtNLM"/>
    </source>
</evidence>